<dbReference type="GO" id="GO:0005524">
    <property type="term" value="F:ATP binding"/>
    <property type="evidence" value="ECO:0007669"/>
    <property type="project" value="UniProtKB-KW"/>
</dbReference>
<dbReference type="Pfam" id="PF00005">
    <property type="entry name" value="ABC_tran"/>
    <property type="match status" value="1"/>
</dbReference>
<dbReference type="PROSITE" id="PS50893">
    <property type="entry name" value="ABC_TRANSPORTER_2"/>
    <property type="match status" value="1"/>
</dbReference>
<dbReference type="GO" id="GO:0005886">
    <property type="term" value="C:plasma membrane"/>
    <property type="evidence" value="ECO:0007669"/>
    <property type="project" value="UniProtKB-SubCell"/>
</dbReference>
<keyword evidence="4" id="KW-0067">ATP-binding</keyword>
<dbReference type="InterPro" id="IPR027417">
    <property type="entry name" value="P-loop_NTPase"/>
</dbReference>
<evidence type="ECO:0000313" key="10">
    <source>
        <dbReference type="EMBL" id="OKL54664.1"/>
    </source>
</evidence>
<feature type="transmembrane region" description="Helical" evidence="7">
    <location>
        <begin position="57"/>
        <end position="74"/>
    </location>
</feature>
<dbReference type="NCBIfam" id="TIGR02857">
    <property type="entry name" value="CydD"/>
    <property type="match status" value="1"/>
</dbReference>
<feature type="domain" description="ABC transmembrane type-1" evidence="9">
    <location>
        <begin position="20"/>
        <end position="302"/>
    </location>
</feature>
<dbReference type="CDD" id="cd18584">
    <property type="entry name" value="ABC_6TM_AarD_CydD"/>
    <property type="match status" value="1"/>
</dbReference>
<dbReference type="PROSITE" id="PS50929">
    <property type="entry name" value="ABC_TM1F"/>
    <property type="match status" value="1"/>
</dbReference>
<evidence type="ECO:0000256" key="6">
    <source>
        <dbReference type="ARBA" id="ARBA00023136"/>
    </source>
</evidence>
<feature type="transmembrane region" description="Helical" evidence="7">
    <location>
        <begin position="138"/>
        <end position="155"/>
    </location>
</feature>
<evidence type="ECO:0000256" key="2">
    <source>
        <dbReference type="ARBA" id="ARBA00022692"/>
    </source>
</evidence>
<evidence type="ECO:0000256" key="3">
    <source>
        <dbReference type="ARBA" id="ARBA00022741"/>
    </source>
</evidence>
<dbReference type="Gene3D" id="1.20.1560.10">
    <property type="entry name" value="ABC transporter type 1, transmembrane domain"/>
    <property type="match status" value="1"/>
</dbReference>
<comment type="caution">
    <text evidence="10">The sequence shown here is derived from an EMBL/GenBank/DDBJ whole genome shotgun (WGS) entry which is preliminary data.</text>
</comment>
<dbReference type="InterPro" id="IPR011527">
    <property type="entry name" value="ABC1_TM_dom"/>
</dbReference>
<dbReference type="PANTHER" id="PTHR24221:SF590">
    <property type="entry name" value="COMPONENT LINKED WITH THE ASSEMBLY OF CYTOCHROME' TRANSPORT TRANSMEMBRANE ATP-BINDING PROTEIN ABC TRANSPORTER CYDD-RELATED"/>
    <property type="match status" value="1"/>
</dbReference>
<evidence type="ECO:0000256" key="7">
    <source>
        <dbReference type="SAM" id="Phobius"/>
    </source>
</evidence>
<dbReference type="InterPro" id="IPR036640">
    <property type="entry name" value="ABC1_TM_sf"/>
</dbReference>
<evidence type="ECO:0000259" key="9">
    <source>
        <dbReference type="PROSITE" id="PS50929"/>
    </source>
</evidence>
<dbReference type="SUPFAM" id="SSF52540">
    <property type="entry name" value="P-loop containing nucleoside triphosphate hydrolases"/>
    <property type="match status" value="1"/>
</dbReference>
<dbReference type="GO" id="GO:0140359">
    <property type="term" value="F:ABC-type transporter activity"/>
    <property type="evidence" value="ECO:0007669"/>
    <property type="project" value="InterPro"/>
</dbReference>
<dbReference type="PANTHER" id="PTHR24221">
    <property type="entry name" value="ATP-BINDING CASSETTE SUB-FAMILY B"/>
    <property type="match status" value="1"/>
</dbReference>
<dbReference type="SUPFAM" id="SSF90123">
    <property type="entry name" value="ABC transporter transmembrane region"/>
    <property type="match status" value="1"/>
</dbReference>
<evidence type="ECO:0000256" key="4">
    <source>
        <dbReference type="ARBA" id="ARBA00022840"/>
    </source>
</evidence>
<protein>
    <submittedName>
        <fullName evidence="10">Thiol reductant ABC exporter subunit CydD</fullName>
    </submittedName>
</protein>
<dbReference type="GO" id="GO:0016887">
    <property type="term" value="F:ATP hydrolysis activity"/>
    <property type="evidence" value="ECO:0007669"/>
    <property type="project" value="InterPro"/>
</dbReference>
<dbReference type="InterPro" id="IPR014216">
    <property type="entry name" value="ABC_transptr_CydD"/>
</dbReference>
<dbReference type="InterPro" id="IPR003593">
    <property type="entry name" value="AAA+_ATPase"/>
</dbReference>
<keyword evidence="2 7" id="KW-0812">Transmembrane</keyword>
<sequence>MKPLDPRLLAHVKATRTYIAWTAVTGFLKAALIVAQVLLIAYAIAPVITDHVSFTSRLPIIWALIGVALARVAITTLHERYAHRAADRVVAELRAKVLHHSIARGPRASTDSGAETVTLLTQGLEDLRPYFVRYVPQLILAATVTPATLLVVIIYDWVAGLTILFTIPLIPLFMALVGWMTQSYSTTRLAKMRLLNAEVIDLLAGLPTLRGFGRELGPIARVKVLARSYTKVTMQTLKVAFLSGAVLEFLATLSVALVAVGVGMRLVTGLMVLLPGLVVIMLAPECFHPLRQVGAHFHASADGIAAADAAFDILNSPTLSDGSGELPHPNGRPSPTLQFHDLTVHAPGRDVAAPAALSGVAKPGEITALVGPSGAGKTTAVMAALGLVDPDDGFVSVQLGEESHRVADLSRESWHRWCTWVPQRPAILPATVLQQFDDAEASDAPLLTGGADLPSARLEAAAELTGLGAIVASLPDGWDTFIGHGGYGLSVGQAQRLALTRALVSPTPVMILDEPSAHLDSAAEDAVLAALAALKARGCTVLVVAHRSRLIEVADAVLPVTSTRLEVSARD</sequence>
<reference evidence="11" key="1">
    <citation type="submission" date="2016-12" db="EMBL/GenBank/DDBJ databases">
        <authorList>
            <person name="Meng X."/>
        </authorList>
    </citation>
    <scope>NUCLEOTIDE SEQUENCE [LARGE SCALE GENOMIC DNA]</scope>
    <source>
        <strain evidence="11">DSM 19116</strain>
    </source>
</reference>
<feature type="domain" description="ABC transporter" evidence="8">
    <location>
        <begin position="337"/>
        <end position="569"/>
    </location>
</feature>
<keyword evidence="5 7" id="KW-1133">Transmembrane helix</keyword>
<dbReference type="SMART" id="SM00382">
    <property type="entry name" value="AAA"/>
    <property type="match status" value="1"/>
</dbReference>
<feature type="transmembrane region" description="Helical" evidence="7">
    <location>
        <begin position="239"/>
        <end position="260"/>
    </location>
</feature>
<proteinExistence type="predicted"/>
<dbReference type="AlphaFoldDB" id="A0A1Q5Q4A7"/>
<dbReference type="Pfam" id="PF00664">
    <property type="entry name" value="ABC_membrane"/>
    <property type="match status" value="1"/>
</dbReference>
<dbReference type="InterPro" id="IPR003439">
    <property type="entry name" value="ABC_transporter-like_ATP-bd"/>
</dbReference>
<keyword evidence="3" id="KW-0547">Nucleotide-binding</keyword>
<evidence type="ECO:0000313" key="11">
    <source>
        <dbReference type="Proteomes" id="UP000185628"/>
    </source>
</evidence>
<evidence type="ECO:0000259" key="8">
    <source>
        <dbReference type="PROSITE" id="PS50893"/>
    </source>
</evidence>
<dbReference type="Gene3D" id="3.40.50.300">
    <property type="entry name" value="P-loop containing nucleotide triphosphate hydrolases"/>
    <property type="match status" value="1"/>
</dbReference>
<gene>
    <name evidence="10" type="ORF">BSZ39_02980</name>
</gene>
<evidence type="ECO:0000256" key="1">
    <source>
        <dbReference type="ARBA" id="ARBA00004651"/>
    </source>
</evidence>
<evidence type="ECO:0000256" key="5">
    <source>
        <dbReference type="ARBA" id="ARBA00022989"/>
    </source>
</evidence>
<dbReference type="Proteomes" id="UP000185628">
    <property type="component" value="Unassembled WGS sequence"/>
</dbReference>
<dbReference type="EMBL" id="MQVR01000010">
    <property type="protein sequence ID" value="OKL54664.1"/>
    <property type="molecule type" value="Genomic_DNA"/>
</dbReference>
<feature type="transmembrane region" description="Helical" evidence="7">
    <location>
        <begin position="161"/>
        <end position="181"/>
    </location>
</feature>
<accession>A0A1Q5Q4A7</accession>
<feature type="transmembrane region" description="Helical" evidence="7">
    <location>
        <begin position="21"/>
        <end position="45"/>
    </location>
</feature>
<name>A0A1Q5Q4A7_9ACTO</name>
<dbReference type="GO" id="GO:0042883">
    <property type="term" value="P:cysteine transport"/>
    <property type="evidence" value="ECO:0007669"/>
    <property type="project" value="InterPro"/>
</dbReference>
<dbReference type="OrthoDB" id="9806127at2"/>
<comment type="subcellular location">
    <subcellularLocation>
        <location evidence="1">Cell membrane</location>
        <topology evidence="1">Multi-pass membrane protein</topology>
    </subcellularLocation>
</comment>
<dbReference type="InterPro" id="IPR039421">
    <property type="entry name" value="Type_1_exporter"/>
</dbReference>
<keyword evidence="6 7" id="KW-0472">Membrane</keyword>
<organism evidence="10 11">
    <name type="scientific">Bowdeniella nasicola</name>
    <dbReference type="NCBI Taxonomy" id="208480"/>
    <lineage>
        <taxon>Bacteria</taxon>
        <taxon>Bacillati</taxon>
        <taxon>Actinomycetota</taxon>
        <taxon>Actinomycetes</taxon>
        <taxon>Actinomycetales</taxon>
        <taxon>Actinomycetaceae</taxon>
        <taxon>Bowdeniella</taxon>
    </lineage>
</organism>
<keyword evidence="11" id="KW-1185">Reference proteome</keyword>